<dbReference type="EMBL" id="JAATEJ010000011">
    <property type="protein sequence ID" value="NJP44960.1"/>
    <property type="molecule type" value="Genomic_DNA"/>
</dbReference>
<reference evidence="6 7" key="1">
    <citation type="submission" date="2020-03" db="EMBL/GenBank/DDBJ databases">
        <title>WGS of actinomycetes isolated from Thailand.</title>
        <authorList>
            <person name="Thawai C."/>
        </authorList>
    </citation>
    <scope>NUCLEOTIDE SEQUENCE [LARGE SCALE GENOMIC DNA]</scope>
    <source>
        <strain evidence="6 7">PRB2-1</strain>
    </source>
</reference>
<dbReference type="PANTHER" id="PTHR43214">
    <property type="entry name" value="TWO-COMPONENT RESPONSE REGULATOR"/>
    <property type="match status" value="1"/>
</dbReference>
<dbReference type="InterPro" id="IPR039420">
    <property type="entry name" value="WalR-like"/>
</dbReference>
<evidence type="ECO:0000313" key="7">
    <source>
        <dbReference type="Proteomes" id="UP000734511"/>
    </source>
</evidence>
<dbReference type="InterPro" id="IPR011006">
    <property type="entry name" value="CheY-like_superfamily"/>
</dbReference>
<protein>
    <submittedName>
        <fullName evidence="6">Response regulator transcription factor</fullName>
    </submittedName>
</protein>
<dbReference type="CDD" id="cd17535">
    <property type="entry name" value="REC_NarL-like"/>
    <property type="match status" value="1"/>
</dbReference>
<evidence type="ECO:0000259" key="4">
    <source>
        <dbReference type="PROSITE" id="PS50043"/>
    </source>
</evidence>
<dbReference type="PROSITE" id="PS50043">
    <property type="entry name" value="HTH_LUXR_2"/>
    <property type="match status" value="1"/>
</dbReference>
<dbReference type="PANTHER" id="PTHR43214:SF42">
    <property type="entry name" value="TRANSCRIPTIONAL REGULATORY PROTEIN DESR"/>
    <property type="match status" value="1"/>
</dbReference>
<dbReference type="PROSITE" id="PS50110">
    <property type="entry name" value="RESPONSE_REGULATORY"/>
    <property type="match status" value="1"/>
</dbReference>
<organism evidence="6 7">
    <name type="scientific">Actinacidiphila epipremni</name>
    <dbReference type="NCBI Taxonomy" id="2053013"/>
    <lineage>
        <taxon>Bacteria</taxon>
        <taxon>Bacillati</taxon>
        <taxon>Actinomycetota</taxon>
        <taxon>Actinomycetes</taxon>
        <taxon>Kitasatosporales</taxon>
        <taxon>Streptomycetaceae</taxon>
        <taxon>Actinacidiphila</taxon>
    </lineage>
</organism>
<sequence>MQTREGPPSATAEPIRIIAVDDHSLLRGALCQLIDSERDLRVVADVGTSDRLADLVERTRAQVVLMDVEMPGHHAPTVVGELTTRFPDLHVLMLTMHNDPRLVYELLARGARGYLHKSAPRESLLLAIRAVRARDPQVTIAVPRGGVGEPEPPATGQPLLSAREREVLTLTAAALSNRQIAARLKITEGTVKRHLRNIFGKLGAVSRIDAVNKAVDAHLIKRP</sequence>
<dbReference type="SUPFAM" id="SSF46894">
    <property type="entry name" value="C-terminal effector domain of the bipartite response regulators"/>
    <property type="match status" value="1"/>
</dbReference>
<dbReference type="SUPFAM" id="SSF52172">
    <property type="entry name" value="CheY-like"/>
    <property type="match status" value="1"/>
</dbReference>
<evidence type="ECO:0000256" key="3">
    <source>
        <dbReference type="PROSITE-ProRule" id="PRU00169"/>
    </source>
</evidence>
<dbReference type="SMART" id="SM00448">
    <property type="entry name" value="REC"/>
    <property type="match status" value="1"/>
</dbReference>
<keyword evidence="2" id="KW-0238">DNA-binding</keyword>
<evidence type="ECO:0000313" key="6">
    <source>
        <dbReference type="EMBL" id="NJP44960.1"/>
    </source>
</evidence>
<feature type="domain" description="Response regulatory" evidence="5">
    <location>
        <begin position="16"/>
        <end position="132"/>
    </location>
</feature>
<keyword evidence="7" id="KW-1185">Reference proteome</keyword>
<dbReference type="RefSeq" id="WP_167983815.1">
    <property type="nucleotide sequence ID" value="NZ_JAATEJ010000011.1"/>
</dbReference>
<evidence type="ECO:0000259" key="5">
    <source>
        <dbReference type="PROSITE" id="PS50110"/>
    </source>
</evidence>
<dbReference type="InterPro" id="IPR058245">
    <property type="entry name" value="NreC/VraR/RcsB-like_REC"/>
</dbReference>
<evidence type="ECO:0000256" key="1">
    <source>
        <dbReference type="ARBA" id="ARBA00022553"/>
    </source>
</evidence>
<dbReference type="Pfam" id="PF00196">
    <property type="entry name" value="GerE"/>
    <property type="match status" value="1"/>
</dbReference>
<dbReference type="InterPro" id="IPR016032">
    <property type="entry name" value="Sig_transdc_resp-reg_C-effctor"/>
</dbReference>
<feature type="domain" description="HTH luxR-type" evidence="4">
    <location>
        <begin position="153"/>
        <end position="218"/>
    </location>
</feature>
<dbReference type="InterPro" id="IPR001789">
    <property type="entry name" value="Sig_transdc_resp-reg_receiver"/>
</dbReference>
<dbReference type="Gene3D" id="3.40.50.2300">
    <property type="match status" value="1"/>
</dbReference>
<feature type="modified residue" description="4-aspartylphosphate" evidence="3">
    <location>
        <position position="67"/>
    </location>
</feature>
<dbReference type="Pfam" id="PF00072">
    <property type="entry name" value="Response_reg"/>
    <property type="match status" value="1"/>
</dbReference>
<dbReference type="Proteomes" id="UP000734511">
    <property type="component" value="Unassembled WGS sequence"/>
</dbReference>
<comment type="caution">
    <text evidence="6">The sequence shown here is derived from an EMBL/GenBank/DDBJ whole genome shotgun (WGS) entry which is preliminary data.</text>
</comment>
<accession>A0ABX0ZM61</accession>
<dbReference type="InterPro" id="IPR000792">
    <property type="entry name" value="Tscrpt_reg_LuxR_C"/>
</dbReference>
<dbReference type="PRINTS" id="PR00038">
    <property type="entry name" value="HTHLUXR"/>
</dbReference>
<dbReference type="CDD" id="cd06170">
    <property type="entry name" value="LuxR_C_like"/>
    <property type="match status" value="1"/>
</dbReference>
<name>A0ABX0ZM61_9ACTN</name>
<keyword evidence="1 3" id="KW-0597">Phosphoprotein</keyword>
<proteinExistence type="predicted"/>
<dbReference type="SMART" id="SM00421">
    <property type="entry name" value="HTH_LUXR"/>
    <property type="match status" value="1"/>
</dbReference>
<gene>
    <name evidence="6" type="ORF">HCN08_16370</name>
</gene>
<evidence type="ECO:0000256" key="2">
    <source>
        <dbReference type="ARBA" id="ARBA00023125"/>
    </source>
</evidence>